<evidence type="ECO:0000313" key="3">
    <source>
        <dbReference type="EMBL" id="SDF48531.1"/>
    </source>
</evidence>
<dbReference type="EMBL" id="FNCF01000001">
    <property type="protein sequence ID" value="SDF48531.1"/>
    <property type="molecule type" value="Genomic_DNA"/>
</dbReference>
<sequence>MADTAPQGQERSKDVEAQMVASSSQERAAKFTAANMVRSLLPLTVIVLALVGLTALRQNDVDPVRTVETTTGTQLAAARASYPLLVPQGLPDDWRATSISTDAGDATETGDPVTLAIGYVTPSEEYAGFVVGDEPRAEDLARVLDGRSGDTPVEIDGRQWTETTTARGETAYLLEADGATVAVTGSATDDELRTLAASVQPYQAG</sequence>
<dbReference type="RefSeq" id="WP_091056995.1">
    <property type="nucleotide sequence ID" value="NZ_FNCF01000001.1"/>
</dbReference>
<reference evidence="4" key="1">
    <citation type="submission" date="2016-10" db="EMBL/GenBank/DDBJ databases">
        <authorList>
            <person name="Varghese N."/>
            <person name="Submissions S."/>
        </authorList>
    </citation>
    <scope>NUCLEOTIDE SEQUENCE [LARGE SCALE GENOMIC DNA]</scope>
    <source>
        <strain evidence="4">DSM 44526</strain>
    </source>
</reference>
<organism evidence="3 4">
    <name type="scientific">Klenkia brasiliensis</name>
    <dbReference type="NCBI Taxonomy" id="333142"/>
    <lineage>
        <taxon>Bacteria</taxon>
        <taxon>Bacillati</taxon>
        <taxon>Actinomycetota</taxon>
        <taxon>Actinomycetes</taxon>
        <taxon>Geodermatophilales</taxon>
        <taxon>Geodermatophilaceae</taxon>
        <taxon>Klenkia</taxon>
    </lineage>
</organism>
<evidence type="ECO:0008006" key="5">
    <source>
        <dbReference type="Google" id="ProtNLM"/>
    </source>
</evidence>
<name>A0A1G7LGI2_9ACTN</name>
<gene>
    <name evidence="3" type="ORF">SAMN05660324_0254</name>
</gene>
<proteinExistence type="predicted"/>
<keyword evidence="4" id="KW-1185">Reference proteome</keyword>
<keyword evidence="2" id="KW-1133">Transmembrane helix</keyword>
<keyword evidence="2" id="KW-0812">Transmembrane</keyword>
<dbReference type="Pfam" id="PF14030">
    <property type="entry name" value="DUF4245"/>
    <property type="match status" value="1"/>
</dbReference>
<accession>A0A1G7LGI2</accession>
<evidence type="ECO:0000256" key="1">
    <source>
        <dbReference type="SAM" id="MobiDB-lite"/>
    </source>
</evidence>
<dbReference type="InterPro" id="IPR025339">
    <property type="entry name" value="DUF4245"/>
</dbReference>
<evidence type="ECO:0000313" key="4">
    <source>
        <dbReference type="Proteomes" id="UP000198863"/>
    </source>
</evidence>
<evidence type="ECO:0000256" key="2">
    <source>
        <dbReference type="SAM" id="Phobius"/>
    </source>
</evidence>
<dbReference type="OrthoDB" id="5146801at2"/>
<dbReference type="AlphaFoldDB" id="A0A1G7LGI2"/>
<feature type="region of interest" description="Disordered" evidence="1">
    <location>
        <begin position="1"/>
        <end position="21"/>
    </location>
</feature>
<feature type="transmembrane region" description="Helical" evidence="2">
    <location>
        <begin position="39"/>
        <end position="56"/>
    </location>
</feature>
<keyword evidence="2" id="KW-0472">Membrane</keyword>
<dbReference type="Proteomes" id="UP000198863">
    <property type="component" value="Unassembled WGS sequence"/>
</dbReference>
<protein>
    <recommendedName>
        <fullName evidence="5">DUF4245 domain-containing protein</fullName>
    </recommendedName>
</protein>